<dbReference type="AlphaFoldDB" id="A0A7J8HRN8"/>
<dbReference type="EMBL" id="JACASE010000004">
    <property type="protein sequence ID" value="KAF6474710.1"/>
    <property type="molecule type" value="Genomic_DNA"/>
</dbReference>
<keyword evidence="2" id="KW-1185">Reference proteome</keyword>
<accession>A0A7J8HRN8</accession>
<reference evidence="1 2" key="1">
    <citation type="journal article" date="2020" name="Nature">
        <title>Six reference-quality genomes reveal evolution of bat adaptations.</title>
        <authorList>
            <person name="Jebb D."/>
            <person name="Huang Z."/>
            <person name="Pippel M."/>
            <person name="Hughes G.M."/>
            <person name="Lavrichenko K."/>
            <person name="Devanna P."/>
            <person name="Winkler S."/>
            <person name="Jermiin L.S."/>
            <person name="Skirmuntt E.C."/>
            <person name="Katzourakis A."/>
            <person name="Burkitt-Gray L."/>
            <person name="Ray D.A."/>
            <person name="Sullivan K.A.M."/>
            <person name="Roscito J.G."/>
            <person name="Kirilenko B.M."/>
            <person name="Davalos L.M."/>
            <person name="Corthals A.P."/>
            <person name="Power M.L."/>
            <person name="Jones G."/>
            <person name="Ransome R.D."/>
            <person name="Dechmann D.K.N."/>
            <person name="Locatelli A.G."/>
            <person name="Puechmaille S.J."/>
            <person name="Fedrigo O."/>
            <person name="Jarvis E.D."/>
            <person name="Hiller M."/>
            <person name="Vernes S.C."/>
            <person name="Myers E.W."/>
            <person name="Teeling E.C."/>
        </authorList>
    </citation>
    <scope>NUCLEOTIDE SEQUENCE [LARGE SCALE GENOMIC DNA]</scope>
    <source>
        <strain evidence="1">MRouAeg1</strain>
        <tissue evidence="1">Muscle</tissue>
    </source>
</reference>
<protein>
    <submittedName>
        <fullName evidence="1">Uncharacterized protein</fullName>
    </submittedName>
</protein>
<evidence type="ECO:0000313" key="1">
    <source>
        <dbReference type="EMBL" id="KAF6474710.1"/>
    </source>
</evidence>
<gene>
    <name evidence="1" type="ORF">HJG63_010880</name>
</gene>
<comment type="caution">
    <text evidence="1">The sequence shown here is derived from an EMBL/GenBank/DDBJ whole genome shotgun (WGS) entry which is preliminary data.</text>
</comment>
<proteinExistence type="predicted"/>
<evidence type="ECO:0000313" key="2">
    <source>
        <dbReference type="Proteomes" id="UP000593571"/>
    </source>
</evidence>
<name>A0A7J8HRN8_ROUAE</name>
<sequence length="137" mass="15550">MDHGFFIHSPPEGHLGCFQVWAIMNKAAINIHAQVLCRRNFQFIWVNTKEHDCWIKRTFGFVGNCRTAFRSVHRVAFPPAVTGSSHRSASSPALGAASVLDFGHSHGCEVVPHCCFNWHFHDDMMWSIFSYARFPSS</sequence>
<organism evidence="1 2">
    <name type="scientific">Rousettus aegyptiacus</name>
    <name type="common">Egyptian fruit bat</name>
    <name type="synonym">Pteropus aegyptiacus</name>
    <dbReference type="NCBI Taxonomy" id="9407"/>
    <lineage>
        <taxon>Eukaryota</taxon>
        <taxon>Metazoa</taxon>
        <taxon>Chordata</taxon>
        <taxon>Craniata</taxon>
        <taxon>Vertebrata</taxon>
        <taxon>Euteleostomi</taxon>
        <taxon>Mammalia</taxon>
        <taxon>Eutheria</taxon>
        <taxon>Laurasiatheria</taxon>
        <taxon>Chiroptera</taxon>
        <taxon>Yinpterochiroptera</taxon>
        <taxon>Pteropodoidea</taxon>
        <taxon>Pteropodidae</taxon>
        <taxon>Rousettinae</taxon>
        <taxon>Rousettus</taxon>
    </lineage>
</organism>
<dbReference type="Proteomes" id="UP000593571">
    <property type="component" value="Unassembled WGS sequence"/>
</dbReference>